<name>A0A873WQR2_9CAUD</name>
<feature type="region of interest" description="Disordered" evidence="1">
    <location>
        <begin position="1"/>
        <end position="20"/>
    </location>
</feature>
<dbReference type="Proteomes" id="UP000663201">
    <property type="component" value="Segment"/>
</dbReference>
<dbReference type="GeneID" id="62680417"/>
<sequence length="702" mass="76121">MASIDKKALKSGPAKTVGLSDDTAPARITASYDVFVYVEPQDGRVVSSFTNAVYRTPPPPALVRKSFNNFVYTMAADAISSLSLVNYVYASPPFRLASTFKNYVYSTDSTLRSYLQIGQFYNQITYDTSYQFEFSNSSVNQVVSATVFESLEALPISKESVNSFVHLVACSVDYDTTSTKFVGQYTSIAAHASPQTRLVDVWSNTRVLSEALLVCQSLDIEYVPRSGVDAAQVFNLSVSSLPVEWETRPAYAVTVRQLVTQARPPEGLPRSNASAHTVTALASFPSTPDPRVGVVNVPQIYSLTSIPVEPDPKVGMIIGAQNVTSVAISSPIDLPLSYESVNQVVGLAAFQGDDRMPISNEDVPFVASAAAVESTFEWGWSPVKVNSEVMIATWDSPQPPLESYFVLNAVASLGFVYAIESDFGPAHKDSYTEVGALPILTAMKPPARFYPPLDNVVELDKGNHVSGFYTATASMVSDEFPISNLDVGSISIASAMITPMRTPEEVATAGIFSGGITEHVAKESFFPSTEEPQSYAEVSNLAQNIAVVAKYQDIRLPLTIGQVDLIAFNIVSTVDYPPTNAAAGYGVLSSVAQNVARKTNYLPANKLNSLSLTTLTSANVAFSTEFPDKDAIFSRIESRQVATSLAMGAEYPDKDTAYSSVISDSVLQNVMRVDSSLYQLPRPAQRHRTRIVCKMIYGYKNR</sequence>
<protein>
    <submittedName>
        <fullName evidence="2">Uncharacterized protein</fullName>
    </submittedName>
</protein>
<evidence type="ECO:0000256" key="1">
    <source>
        <dbReference type="SAM" id="MobiDB-lite"/>
    </source>
</evidence>
<accession>A0A873WQR2</accession>
<evidence type="ECO:0000313" key="3">
    <source>
        <dbReference type="Proteomes" id="UP000663201"/>
    </source>
</evidence>
<reference evidence="2" key="1">
    <citation type="submission" date="2020-10" db="EMBL/GenBank/DDBJ databases">
        <authorList>
            <person name="Ben Porat S."/>
            <person name="Alkalay-Oren S."/>
            <person name="Coppenhagen-Glazer S."/>
            <person name="Hazan R."/>
        </authorList>
    </citation>
    <scope>NUCLEOTIDE SEQUENCE</scope>
</reference>
<dbReference type="RefSeq" id="YP_009997902.1">
    <property type="nucleotide sequence ID" value="NC_052979.1"/>
</dbReference>
<evidence type="ECO:0000313" key="2">
    <source>
        <dbReference type="EMBL" id="QPB11438.1"/>
    </source>
</evidence>
<dbReference type="KEGG" id="vg:62680417"/>
<proteinExistence type="predicted"/>
<organism evidence="2 3">
    <name type="scientific">Providencia phage Kokobel1</name>
    <dbReference type="NCBI Taxonomy" id="2783540"/>
    <lineage>
        <taxon>Viruses</taxon>
        <taxon>Duplodnaviria</taxon>
        <taxon>Heunggongvirae</taxon>
        <taxon>Uroviricota</taxon>
        <taxon>Caudoviricetes</taxon>
        <taxon>Casjensviridae</taxon>
        <taxon>Kokobelvirus</taxon>
        <taxon>Kokobelvirus kokobel1</taxon>
    </lineage>
</organism>
<keyword evidence="3" id="KW-1185">Reference proteome</keyword>
<dbReference type="EMBL" id="MW145139">
    <property type="protein sequence ID" value="QPB11438.1"/>
    <property type="molecule type" value="Genomic_DNA"/>
</dbReference>